<feature type="compositionally biased region" description="Low complexity" evidence="1">
    <location>
        <begin position="579"/>
        <end position="624"/>
    </location>
</feature>
<feature type="compositionally biased region" description="Low complexity" evidence="1">
    <location>
        <begin position="553"/>
        <end position="563"/>
    </location>
</feature>
<feature type="region of interest" description="Disordered" evidence="1">
    <location>
        <begin position="224"/>
        <end position="348"/>
    </location>
</feature>
<feature type="compositionally biased region" description="Polar residues" evidence="1">
    <location>
        <begin position="55"/>
        <end position="76"/>
    </location>
</feature>
<reference evidence="2" key="1">
    <citation type="journal article" date="2023" name="Mol. Phylogenet. Evol.">
        <title>Genome-scale phylogeny and comparative genomics of the fungal order Sordariales.</title>
        <authorList>
            <person name="Hensen N."/>
            <person name="Bonometti L."/>
            <person name="Westerberg I."/>
            <person name="Brannstrom I.O."/>
            <person name="Guillou S."/>
            <person name="Cros-Aarteil S."/>
            <person name="Calhoun S."/>
            <person name="Haridas S."/>
            <person name="Kuo A."/>
            <person name="Mondo S."/>
            <person name="Pangilinan J."/>
            <person name="Riley R."/>
            <person name="LaButti K."/>
            <person name="Andreopoulos B."/>
            <person name="Lipzen A."/>
            <person name="Chen C."/>
            <person name="Yan M."/>
            <person name="Daum C."/>
            <person name="Ng V."/>
            <person name="Clum A."/>
            <person name="Steindorff A."/>
            <person name="Ohm R.A."/>
            <person name="Martin F."/>
            <person name="Silar P."/>
            <person name="Natvig D.O."/>
            <person name="Lalanne C."/>
            <person name="Gautier V."/>
            <person name="Ament-Velasquez S.L."/>
            <person name="Kruys A."/>
            <person name="Hutchinson M.I."/>
            <person name="Powell A.J."/>
            <person name="Barry K."/>
            <person name="Miller A.N."/>
            <person name="Grigoriev I.V."/>
            <person name="Debuchy R."/>
            <person name="Gladieux P."/>
            <person name="Hiltunen Thoren M."/>
            <person name="Johannesson H."/>
        </authorList>
    </citation>
    <scope>NUCLEOTIDE SEQUENCE</scope>
    <source>
        <strain evidence="2">CBS 626.80</strain>
    </source>
</reference>
<name>A0AAN6SIF3_9PEZI</name>
<evidence type="ECO:0000313" key="3">
    <source>
        <dbReference type="Proteomes" id="UP001303222"/>
    </source>
</evidence>
<gene>
    <name evidence="2" type="ORF">QBC32DRAFT_232182</name>
</gene>
<feature type="compositionally biased region" description="Low complexity" evidence="1">
    <location>
        <begin position="374"/>
        <end position="395"/>
    </location>
</feature>
<feature type="region of interest" description="Disordered" evidence="1">
    <location>
        <begin position="663"/>
        <end position="748"/>
    </location>
</feature>
<feature type="non-terminal residue" evidence="2">
    <location>
        <position position="1186"/>
    </location>
</feature>
<dbReference type="EMBL" id="MU859089">
    <property type="protein sequence ID" value="KAK3954468.1"/>
    <property type="molecule type" value="Genomic_DNA"/>
</dbReference>
<proteinExistence type="predicted"/>
<protein>
    <submittedName>
        <fullName evidence="2">Uncharacterized protein</fullName>
    </submittedName>
</protein>
<accession>A0AAN6SIF3</accession>
<sequence length="1186" mass="127692">MTDANHNQPGLNPSNPEYVQSVFALQMDSIDPALTAGQSNTPLQPTAQPSPPRSFPSNMAQIQNPSSHSTFPSSNPAYHPDLMAAQNNPNMSALGNGNGMAPAQGQDFNAQSTSVGFQNPTHSSAGQSVAATQANLHNNMANMAAQQATQQHQPPLNGYVGHNLGGNNFMRFPQQTQAPAAMQYEHHQQPISGMANQYLPVDQIPSSFDFSLIPGAASHYNNGGFHNNNNNNSSFRPNSMSTLLPQSPRPSATSLPTDALSRAAENMNSQVAAETAKNGASKRATSQTPTNPQEANPAQPQKRKRSYAPRKPKGDGTADPTAPKEPPKKRPRTQKKKPETTAPVASMAAMSTAMSTPTFTPALLPTTNQYATTGSATVSSSVPPSQMSQPSSQPPIFNMAPPPPTQVPSEFTMAANSTPIPALNSAPPTHAVKQTPAKGVQDKAPAVPTKVSPVPIPNIPTVPKVPSVFPRQAPGTTPSPPTAPASTQTMAPGPARSQAPAPTPAPTPAHTPARVSPQHAPQPPTQSAVGLSAQRAPNAAFTPSPSPAPARSPPQSSTQGQTQLPAQVPVQPSTHVTTQPIGQQQPQASAQQPIQHAVQQQPQHALQQPNQHAAQYPAQQSAQQQAYQQAQLQALQQAQDAVQSTVQHAVQNPAQHVVQQITQNTAQQQAHHTAHQQAQQQALQRAYHAAQQQAQKKAQEQAQQKAREDSQKEAQEKAQEQAKKQALQQAQRAAQLASAPPIPNFIPSPLSKTVTPTIISLQADTELYCVFGPQTLHHFRVCRSTLKHLHHTSSLKTTSPFPNVVYINFDEALTTTGATPIELDNLPGETADSHMQAFGRLLLLLENPATQGKISCDVETIWRLANLQPALGLDKVYVGWLRRCMAVFMSQVTTVPDSTGGKGSVNSHWMSQAVSEDMFGDRDMKGADLKKNKWEKALEACRKWTWVVEWRTLCARLAYLCAVDNDAQGRLVLKKPGDGVVLNRMLVGEETIDAIVNARTQACRYLISVAETTCKNWQGRIKNGQRNGGCRSKVCMDKRTGGLVAVVRGLGLYIPKETTTTTTAGPKGPNGSNPETQAASIEPTFHGQATKMTNGLSIHSVFDVLKAIEREQRGQYHFADAILRQFGGKCYECMKGSAFGPGEHNPTNPLFPVIDLLYEMLWDLRIKLLEWTEFPWAEKIVLEGIE</sequence>
<dbReference type="AlphaFoldDB" id="A0AAN6SIF3"/>
<comment type="caution">
    <text evidence="2">The sequence shown here is derived from an EMBL/GenBank/DDBJ whole genome shotgun (WGS) entry which is preliminary data.</text>
</comment>
<evidence type="ECO:0000313" key="2">
    <source>
        <dbReference type="EMBL" id="KAK3954468.1"/>
    </source>
</evidence>
<feature type="region of interest" description="Disordered" evidence="1">
    <location>
        <begin position="33"/>
        <end position="124"/>
    </location>
</feature>
<feature type="compositionally biased region" description="Polar residues" evidence="1">
    <location>
        <begin position="106"/>
        <end position="124"/>
    </location>
</feature>
<dbReference type="Proteomes" id="UP001303222">
    <property type="component" value="Unassembled WGS sequence"/>
</dbReference>
<feature type="compositionally biased region" description="Polar residues" evidence="1">
    <location>
        <begin position="36"/>
        <end position="47"/>
    </location>
</feature>
<reference evidence="2" key="2">
    <citation type="submission" date="2023-06" db="EMBL/GenBank/DDBJ databases">
        <authorList>
            <consortium name="Lawrence Berkeley National Laboratory"/>
            <person name="Mondo S.J."/>
            <person name="Hensen N."/>
            <person name="Bonometti L."/>
            <person name="Westerberg I."/>
            <person name="Brannstrom I.O."/>
            <person name="Guillou S."/>
            <person name="Cros-Aarteil S."/>
            <person name="Calhoun S."/>
            <person name="Haridas S."/>
            <person name="Kuo A."/>
            <person name="Pangilinan J."/>
            <person name="Riley R."/>
            <person name="Labutti K."/>
            <person name="Andreopoulos B."/>
            <person name="Lipzen A."/>
            <person name="Chen C."/>
            <person name="Yanf M."/>
            <person name="Daum C."/>
            <person name="Ng V."/>
            <person name="Clum A."/>
            <person name="Steindorff A."/>
            <person name="Ohm R."/>
            <person name="Martin F."/>
            <person name="Silar P."/>
            <person name="Natvig D."/>
            <person name="Lalanne C."/>
            <person name="Gautier V."/>
            <person name="Ament-Velasquez S.L."/>
            <person name="Kruys A."/>
            <person name="Hutchinson M.I."/>
            <person name="Powell A.J."/>
            <person name="Barry K."/>
            <person name="Miller A.N."/>
            <person name="Grigoriev I.V."/>
            <person name="Debuchy R."/>
            <person name="Gladieux P."/>
            <person name="Thoren M.H."/>
            <person name="Johannesson H."/>
        </authorList>
    </citation>
    <scope>NUCLEOTIDE SEQUENCE</scope>
    <source>
        <strain evidence="2">CBS 626.80</strain>
    </source>
</reference>
<evidence type="ECO:0000256" key="1">
    <source>
        <dbReference type="SAM" id="MobiDB-lite"/>
    </source>
</evidence>
<feature type="compositionally biased region" description="Low complexity" evidence="1">
    <location>
        <begin position="724"/>
        <end position="739"/>
    </location>
</feature>
<feature type="compositionally biased region" description="Polar residues" evidence="1">
    <location>
        <begin position="236"/>
        <end position="256"/>
    </location>
</feature>
<feature type="compositionally biased region" description="Polar residues" evidence="1">
    <location>
        <begin position="85"/>
        <end position="95"/>
    </location>
</feature>
<feature type="compositionally biased region" description="Low complexity" evidence="1">
    <location>
        <begin position="663"/>
        <end position="704"/>
    </location>
</feature>
<organism evidence="2 3">
    <name type="scientific">Pseudoneurospora amorphoporcata</name>
    <dbReference type="NCBI Taxonomy" id="241081"/>
    <lineage>
        <taxon>Eukaryota</taxon>
        <taxon>Fungi</taxon>
        <taxon>Dikarya</taxon>
        <taxon>Ascomycota</taxon>
        <taxon>Pezizomycotina</taxon>
        <taxon>Sordariomycetes</taxon>
        <taxon>Sordariomycetidae</taxon>
        <taxon>Sordariales</taxon>
        <taxon>Sordariaceae</taxon>
        <taxon>Pseudoneurospora</taxon>
    </lineage>
</organism>
<feature type="compositionally biased region" description="Low complexity" evidence="1">
    <location>
        <begin position="224"/>
        <end position="235"/>
    </location>
</feature>
<feature type="compositionally biased region" description="Basic residues" evidence="1">
    <location>
        <begin position="301"/>
        <end position="311"/>
    </location>
</feature>
<feature type="region of interest" description="Disordered" evidence="1">
    <location>
        <begin position="374"/>
        <end position="624"/>
    </location>
</feature>
<keyword evidence="3" id="KW-1185">Reference proteome</keyword>
<feature type="compositionally biased region" description="Basic and acidic residues" evidence="1">
    <location>
        <begin position="705"/>
        <end position="723"/>
    </location>
</feature>
<feature type="region of interest" description="Disordered" evidence="1">
    <location>
        <begin position="1058"/>
        <end position="1077"/>
    </location>
</feature>
<feature type="compositionally biased region" description="Polar residues" evidence="1">
    <location>
        <begin position="283"/>
        <end position="299"/>
    </location>
</feature>